<organism evidence="9 10">
    <name type="scientific">Aquamicrobium aerolatum DSM 21857</name>
    <dbReference type="NCBI Taxonomy" id="1121003"/>
    <lineage>
        <taxon>Bacteria</taxon>
        <taxon>Pseudomonadati</taxon>
        <taxon>Pseudomonadota</taxon>
        <taxon>Alphaproteobacteria</taxon>
        <taxon>Hyphomicrobiales</taxon>
        <taxon>Phyllobacteriaceae</taxon>
        <taxon>Aerobium</taxon>
    </lineage>
</organism>
<dbReference type="InterPro" id="IPR003423">
    <property type="entry name" value="OMP_efflux"/>
</dbReference>
<dbReference type="Gene3D" id="1.20.1600.10">
    <property type="entry name" value="Outer membrane efflux proteins (OEP)"/>
    <property type="match status" value="1"/>
</dbReference>
<evidence type="ECO:0000256" key="1">
    <source>
        <dbReference type="ARBA" id="ARBA00004442"/>
    </source>
</evidence>
<dbReference type="PANTHER" id="PTHR30026">
    <property type="entry name" value="OUTER MEMBRANE PROTEIN TOLC"/>
    <property type="match status" value="1"/>
</dbReference>
<dbReference type="NCBIfam" id="TIGR01844">
    <property type="entry name" value="type_I_sec_TolC"/>
    <property type="match status" value="1"/>
</dbReference>
<dbReference type="GO" id="GO:0009279">
    <property type="term" value="C:cell outer membrane"/>
    <property type="evidence" value="ECO:0007669"/>
    <property type="project" value="UniProtKB-SubCell"/>
</dbReference>
<gene>
    <name evidence="9" type="ORF">SAMN03080618_01050</name>
</gene>
<comment type="subcellular location">
    <subcellularLocation>
        <location evidence="1">Cell outer membrane</location>
    </subcellularLocation>
</comment>
<keyword evidence="7" id="KW-0998">Cell outer membrane</keyword>
<reference evidence="10" key="1">
    <citation type="submission" date="2016-10" db="EMBL/GenBank/DDBJ databases">
        <authorList>
            <person name="Varghese N."/>
            <person name="Submissions S."/>
        </authorList>
    </citation>
    <scope>NUCLEOTIDE SEQUENCE [LARGE SCALE GENOMIC DNA]</scope>
    <source>
        <strain evidence="10">DSM 21857</strain>
    </source>
</reference>
<dbReference type="AlphaFoldDB" id="A0A1I3K4L7"/>
<keyword evidence="8" id="KW-0732">Signal</keyword>
<evidence type="ECO:0000256" key="3">
    <source>
        <dbReference type="ARBA" id="ARBA00022448"/>
    </source>
</evidence>
<evidence type="ECO:0000313" key="9">
    <source>
        <dbReference type="EMBL" id="SFI67447.1"/>
    </source>
</evidence>
<evidence type="ECO:0000256" key="6">
    <source>
        <dbReference type="ARBA" id="ARBA00023136"/>
    </source>
</evidence>
<keyword evidence="3" id="KW-0813">Transport</keyword>
<dbReference type="GO" id="GO:0015562">
    <property type="term" value="F:efflux transmembrane transporter activity"/>
    <property type="evidence" value="ECO:0007669"/>
    <property type="project" value="InterPro"/>
</dbReference>
<evidence type="ECO:0000256" key="7">
    <source>
        <dbReference type="ARBA" id="ARBA00023237"/>
    </source>
</evidence>
<dbReference type="SUPFAM" id="SSF56954">
    <property type="entry name" value="Outer membrane efflux proteins (OEP)"/>
    <property type="match status" value="1"/>
</dbReference>
<accession>A0A1I3K4L7</accession>
<evidence type="ECO:0000313" key="10">
    <source>
        <dbReference type="Proteomes" id="UP000242763"/>
    </source>
</evidence>
<evidence type="ECO:0000256" key="4">
    <source>
        <dbReference type="ARBA" id="ARBA00022452"/>
    </source>
</evidence>
<dbReference type="Pfam" id="PF02321">
    <property type="entry name" value="OEP"/>
    <property type="match status" value="2"/>
</dbReference>
<sequence length="457" mass="48484">MSGVRKGFFATFILSGVLALASPAVAESINGALAKAYQNNSSLNYSRAGVRVTDEGVAIAKSGWRPRVGATGSVGASRQFGNVDITTGSMGIQIEQSLFDGFQTGNNVAAAEARVRASNESLTNTEQDILLNAATAFVDVIRDRRIAVYRERNLEFLGEQVRAASSRFEVGEGTRTDVAQAQATQAAAQAQLSAARAQALASEAAYLSFIGDRPGRLDAPSPVNRLLPANLEQAMAIALQEHPAIKATQHLVDAADFSVKVAEGAMLPQVSAQAGISTGFRDSNLPGVTGGYSRTDSAAVGLNLTVPIYQGGRASAQVRQAKESLGQTRIQVDVTRDQVRQAVTSYWTSYISTQQVISAQRELVSAAQLALNGVIEERNVGQRTTLDVLNAQADVISAQINLAVAERDLVAASYAILSAIGRLSPERLGLSVASYNPREHYDAVKDKWYGTKTPDGR</sequence>
<keyword evidence="4" id="KW-1134">Transmembrane beta strand</keyword>
<dbReference type="STRING" id="1121003.SAMN03080618_01050"/>
<dbReference type="Proteomes" id="UP000242763">
    <property type="component" value="Unassembled WGS sequence"/>
</dbReference>
<keyword evidence="5" id="KW-0812">Transmembrane</keyword>
<dbReference type="EMBL" id="FORF01000005">
    <property type="protein sequence ID" value="SFI67447.1"/>
    <property type="molecule type" value="Genomic_DNA"/>
</dbReference>
<dbReference type="InterPro" id="IPR010130">
    <property type="entry name" value="T1SS_OMP_TolC"/>
</dbReference>
<dbReference type="InterPro" id="IPR051906">
    <property type="entry name" value="TolC-like"/>
</dbReference>
<dbReference type="OrthoDB" id="9789368at2"/>
<dbReference type="GO" id="GO:1990281">
    <property type="term" value="C:efflux pump complex"/>
    <property type="evidence" value="ECO:0007669"/>
    <property type="project" value="TreeGrafter"/>
</dbReference>
<proteinExistence type="inferred from homology"/>
<dbReference type="PANTHER" id="PTHR30026:SF22">
    <property type="entry name" value="OUTER MEMBRANE EFFLUX PROTEIN"/>
    <property type="match status" value="1"/>
</dbReference>
<protein>
    <submittedName>
        <fullName evidence="9">Outer membrane protein</fullName>
    </submittedName>
</protein>
<evidence type="ECO:0000256" key="8">
    <source>
        <dbReference type="SAM" id="SignalP"/>
    </source>
</evidence>
<dbReference type="RefSeq" id="WP_091519489.1">
    <property type="nucleotide sequence ID" value="NZ_FORF01000005.1"/>
</dbReference>
<comment type="similarity">
    <text evidence="2">Belongs to the outer membrane factor (OMF) (TC 1.B.17) family.</text>
</comment>
<keyword evidence="10" id="KW-1185">Reference proteome</keyword>
<evidence type="ECO:0000256" key="5">
    <source>
        <dbReference type="ARBA" id="ARBA00022692"/>
    </source>
</evidence>
<dbReference type="GO" id="GO:0015288">
    <property type="term" value="F:porin activity"/>
    <property type="evidence" value="ECO:0007669"/>
    <property type="project" value="TreeGrafter"/>
</dbReference>
<keyword evidence="6" id="KW-0472">Membrane</keyword>
<feature type="chain" id="PRO_5017341848" evidence="8">
    <location>
        <begin position="27"/>
        <end position="457"/>
    </location>
</feature>
<evidence type="ECO:0000256" key="2">
    <source>
        <dbReference type="ARBA" id="ARBA00007613"/>
    </source>
</evidence>
<feature type="signal peptide" evidence="8">
    <location>
        <begin position="1"/>
        <end position="26"/>
    </location>
</feature>
<name>A0A1I3K4L7_9HYPH</name>